<evidence type="ECO:0000259" key="3">
    <source>
        <dbReference type="Pfam" id="PF01397"/>
    </source>
</evidence>
<organism evidence="5 6">
    <name type="scientific">Hibiscus sabdariffa</name>
    <name type="common">roselle</name>
    <dbReference type="NCBI Taxonomy" id="183260"/>
    <lineage>
        <taxon>Eukaryota</taxon>
        <taxon>Viridiplantae</taxon>
        <taxon>Streptophyta</taxon>
        <taxon>Embryophyta</taxon>
        <taxon>Tracheophyta</taxon>
        <taxon>Spermatophyta</taxon>
        <taxon>Magnoliopsida</taxon>
        <taxon>eudicotyledons</taxon>
        <taxon>Gunneridae</taxon>
        <taxon>Pentapetalae</taxon>
        <taxon>rosids</taxon>
        <taxon>malvids</taxon>
        <taxon>Malvales</taxon>
        <taxon>Malvaceae</taxon>
        <taxon>Malvoideae</taxon>
        <taxon>Hibiscus</taxon>
    </lineage>
</organism>
<dbReference type="SUPFAM" id="SSF48239">
    <property type="entry name" value="Terpenoid cyclases/Protein prenyltransferases"/>
    <property type="match status" value="1"/>
</dbReference>
<dbReference type="InterPro" id="IPR005630">
    <property type="entry name" value="Terpene_synthase_metal-bd"/>
</dbReference>
<dbReference type="InterPro" id="IPR001906">
    <property type="entry name" value="Terpene_synth_N"/>
</dbReference>
<dbReference type="InterPro" id="IPR050148">
    <property type="entry name" value="Terpene_synthase-like"/>
</dbReference>
<evidence type="ECO:0000313" key="6">
    <source>
        <dbReference type="Proteomes" id="UP001396334"/>
    </source>
</evidence>
<dbReference type="InterPro" id="IPR034741">
    <property type="entry name" value="Terpene_cyclase-like_1_C"/>
</dbReference>
<dbReference type="PANTHER" id="PTHR31225:SF240">
    <property type="entry name" value="(+)-DELTA-CADINENE SYNTHASE"/>
    <property type="match status" value="1"/>
</dbReference>
<sequence>MSSLLSSSLAAASTLHSISNDNRRSANFHPSIWGDIFLSSPSQMNIDPETRQEYEELKQEITKLLMVATDEPSHKLHLIDTIKRLGVSYHFEKQMEDSLHDIYHHNADQSLQDTSLRFRLLRENGFNVPSEIFNKFKDDKGKFKMSLTGDVKGLLELYEASHLHVHGEHILEEALAFTTTHLKNAQGDGIQYPLSARVSHALNRPIRKSLPRLEARHFISLYQEDDSHDRTLLKFAKLDFNLLQNLHKEELSKISRWWKDLDFERKLPFARNRLVEGYFWILGVYFEPQYSFAREVLTKAIAMASTMDDIYDVHGTFEELQLLTNAIERWDTDCFDRLPAYMQLFYKALLDLYEEMEEVMTKQGKSYRVQYAKEAMKQLSQAYFVEAKWYHENYVPTIEEYMQNALVSAGYIMVTITSFVGMEDIVTEDTFNWASNNPKIVRASSIIARLMDDIVSHKFEQERGHVASAVECYTKQHGVSEEDACKELKKQVENAWKDINEELLIKPTAAAPLPVLTRILNLARVMDFLYKEGDGYTHVGNVVKTGIASLLIHQVPI</sequence>
<feature type="domain" description="Terpene synthase metal-binding" evidence="4">
    <location>
        <begin position="259"/>
        <end position="498"/>
    </location>
</feature>
<dbReference type="EMBL" id="JBBPBN010000034">
    <property type="protein sequence ID" value="KAK9002647.1"/>
    <property type="molecule type" value="Genomic_DNA"/>
</dbReference>
<gene>
    <name evidence="5" type="ORF">V6N11_060233</name>
</gene>
<keyword evidence="2" id="KW-0460">Magnesium</keyword>
<protein>
    <recommendedName>
        <fullName evidence="7">(+)-delta-cadinene synthase</fullName>
    </recommendedName>
</protein>
<proteinExistence type="predicted"/>
<dbReference type="SFLD" id="SFLDG01019">
    <property type="entry name" value="Terpene_Cyclase_Like_1_C_Termi"/>
    <property type="match status" value="1"/>
</dbReference>
<keyword evidence="1" id="KW-0479">Metal-binding</keyword>
<dbReference type="SFLD" id="SFLDS00005">
    <property type="entry name" value="Isoprenoid_Synthase_Type_I"/>
    <property type="match status" value="1"/>
</dbReference>
<comment type="caution">
    <text evidence="5">The sequence shown here is derived from an EMBL/GenBank/DDBJ whole genome shotgun (WGS) entry which is preliminary data.</text>
</comment>
<reference evidence="5 6" key="1">
    <citation type="journal article" date="2024" name="G3 (Bethesda)">
        <title>Genome assembly of Hibiscus sabdariffa L. provides insights into metabolisms of medicinal natural products.</title>
        <authorList>
            <person name="Kim T."/>
        </authorList>
    </citation>
    <scope>NUCLEOTIDE SEQUENCE [LARGE SCALE GENOMIC DNA]</scope>
    <source>
        <strain evidence="5">TK-2024</strain>
        <tissue evidence="5">Old leaves</tissue>
    </source>
</reference>
<accession>A0ABR2QQ35</accession>
<dbReference type="InterPro" id="IPR008949">
    <property type="entry name" value="Isoprenoid_synthase_dom_sf"/>
</dbReference>
<dbReference type="InterPro" id="IPR008930">
    <property type="entry name" value="Terpenoid_cyclase/PrenylTrfase"/>
</dbReference>
<evidence type="ECO:0000256" key="2">
    <source>
        <dbReference type="ARBA" id="ARBA00022842"/>
    </source>
</evidence>
<dbReference type="Pfam" id="PF01397">
    <property type="entry name" value="Terpene_synth"/>
    <property type="match status" value="1"/>
</dbReference>
<feature type="domain" description="Terpene synthase N-terminal" evidence="3">
    <location>
        <begin position="32"/>
        <end position="202"/>
    </location>
</feature>
<evidence type="ECO:0008006" key="7">
    <source>
        <dbReference type="Google" id="ProtNLM"/>
    </source>
</evidence>
<dbReference type="Gene3D" id="1.50.10.130">
    <property type="entry name" value="Terpene synthase, N-terminal domain"/>
    <property type="match status" value="1"/>
</dbReference>
<dbReference type="Gene3D" id="1.10.600.10">
    <property type="entry name" value="Farnesyl Diphosphate Synthase"/>
    <property type="match status" value="1"/>
</dbReference>
<dbReference type="CDD" id="cd00684">
    <property type="entry name" value="Terpene_cyclase_plant_C1"/>
    <property type="match status" value="1"/>
</dbReference>
<evidence type="ECO:0000259" key="4">
    <source>
        <dbReference type="Pfam" id="PF03936"/>
    </source>
</evidence>
<evidence type="ECO:0000256" key="1">
    <source>
        <dbReference type="ARBA" id="ARBA00022723"/>
    </source>
</evidence>
<dbReference type="InterPro" id="IPR044814">
    <property type="entry name" value="Terpene_cyclase_plant_C1"/>
</dbReference>
<keyword evidence="6" id="KW-1185">Reference proteome</keyword>
<evidence type="ECO:0000313" key="5">
    <source>
        <dbReference type="EMBL" id="KAK9002647.1"/>
    </source>
</evidence>
<dbReference type="Pfam" id="PF03936">
    <property type="entry name" value="Terpene_synth_C"/>
    <property type="match status" value="1"/>
</dbReference>
<dbReference type="InterPro" id="IPR036965">
    <property type="entry name" value="Terpene_synth_N_sf"/>
</dbReference>
<name>A0ABR2QQ35_9ROSI</name>
<dbReference type="Proteomes" id="UP001396334">
    <property type="component" value="Unassembled WGS sequence"/>
</dbReference>
<dbReference type="SUPFAM" id="SSF48576">
    <property type="entry name" value="Terpenoid synthases"/>
    <property type="match status" value="1"/>
</dbReference>
<dbReference type="PANTHER" id="PTHR31225">
    <property type="entry name" value="OS04G0344100 PROTEIN-RELATED"/>
    <property type="match status" value="1"/>
</dbReference>